<reference evidence="3 5" key="1">
    <citation type="submission" date="2018-07" db="EMBL/GenBank/DDBJ databases">
        <title>Brachybacterium saurashtrense DSM 23186 genome sequence.</title>
        <authorList>
            <person name="Guo L."/>
        </authorList>
    </citation>
    <scope>NUCLEOTIDE SEQUENCE [LARGE SCALE GENOMIC DNA]</scope>
    <source>
        <strain evidence="3 5">DSM 23186</strain>
    </source>
</reference>
<organism evidence="4 6">
    <name type="scientific">Brachybacterium saurashtrense</name>
    <dbReference type="NCBI Taxonomy" id="556288"/>
    <lineage>
        <taxon>Bacteria</taxon>
        <taxon>Bacillati</taxon>
        <taxon>Actinomycetota</taxon>
        <taxon>Actinomycetes</taxon>
        <taxon>Micrococcales</taxon>
        <taxon>Dermabacteraceae</taxon>
        <taxon>Brachybacterium</taxon>
    </lineage>
</organism>
<dbReference type="Pfam" id="PF04203">
    <property type="entry name" value="Sortase"/>
    <property type="match status" value="1"/>
</dbReference>
<dbReference type="Proteomes" id="UP000254236">
    <property type="component" value="Chromosome"/>
</dbReference>
<evidence type="ECO:0000256" key="1">
    <source>
        <dbReference type="ARBA" id="ARBA00022801"/>
    </source>
</evidence>
<dbReference type="InterPro" id="IPR023365">
    <property type="entry name" value="Sortase_dom-sf"/>
</dbReference>
<dbReference type="GO" id="GO:0016787">
    <property type="term" value="F:hydrolase activity"/>
    <property type="evidence" value="ECO:0007669"/>
    <property type="project" value="UniProtKB-KW"/>
</dbReference>
<sequence length="250" mass="25817">MARTRFAPLVATLSFCAAVFVAGLVLVVLGSGESSPEATPTPLVDVSISPEEARDLAEDEPGDGAAELVEPPPGDLGPYVRTDPVQSVWSEVVAGDRTDNLPADMLVVPSLPVEASIVREGVEDGAMSLPADLADVGLLETTSALDADTGSSLIAGHVTQGGNPGALFLLGLAEPGASVVTTDAEGRATVWAITSITSYNKQKLPKEIFETSGERRLVLVTCGGEVVRTDDGRWTHEDNIVVTAVPMTGG</sequence>
<evidence type="ECO:0000313" key="6">
    <source>
        <dbReference type="Proteomes" id="UP000282185"/>
    </source>
</evidence>
<protein>
    <submittedName>
        <fullName evidence="4">Class F sortase</fullName>
    </submittedName>
</protein>
<dbReference type="RefSeq" id="WP_115414511.1">
    <property type="nucleotide sequence ID" value="NZ_CP031356.1"/>
</dbReference>
<dbReference type="AlphaFoldDB" id="A0A345YS62"/>
<evidence type="ECO:0000256" key="2">
    <source>
        <dbReference type="SAM" id="MobiDB-lite"/>
    </source>
</evidence>
<dbReference type="SUPFAM" id="SSF63817">
    <property type="entry name" value="Sortase"/>
    <property type="match status" value="1"/>
</dbReference>
<accession>A0A345YS62</accession>
<evidence type="ECO:0000313" key="5">
    <source>
        <dbReference type="Proteomes" id="UP000254236"/>
    </source>
</evidence>
<dbReference type="KEGG" id="bsau:DWV08_14865"/>
<evidence type="ECO:0000313" key="4">
    <source>
        <dbReference type="EMBL" id="RRR22479.1"/>
    </source>
</evidence>
<dbReference type="EMBL" id="CP031356">
    <property type="protein sequence ID" value="AXK46764.1"/>
    <property type="molecule type" value="Genomic_DNA"/>
</dbReference>
<keyword evidence="5" id="KW-1185">Reference proteome</keyword>
<evidence type="ECO:0000313" key="3">
    <source>
        <dbReference type="EMBL" id="AXK46764.1"/>
    </source>
</evidence>
<gene>
    <name evidence="3" type="ORF">DWV08_14865</name>
    <name evidence="4" type="ORF">DXU92_09485</name>
</gene>
<dbReference type="InterPro" id="IPR042001">
    <property type="entry name" value="Sortase_F"/>
</dbReference>
<dbReference type="InterPro" id="IPR005754">
    <property type="entry name" value="Sortase"/>
</dbReference>
<name>A0A345YS62_9MICO</name>
<dbReference type="EMBL" id="QSWH01000004">
    <property type="protein sequence ID" value="RRR22479.1"/>
    <property type="molecule type" value="Genomic_DNA"/>
</dbReference>
<reference evidence="4 6" key="2">
    <citation type="submission" date="2018-08" db="EMBL/GenBank/DDBJ databases">
        <title>Brachybacterium saurashtrense DSM 23186.</title>
        <authorList>
            <person name="Li Y."/>
        </authorList>
    </citation>
    <scope>NUCLEOTIDE SEQUENCE [LARGE SCALE GENOMIC DNA]</scope>
    <source>
        <strain evidence="4 6">DSM 23186</strain>
    </source>
</reference>
<dbReference type="OrthoDB" id="525039at2"/>
<dbReference type="Proteomes" id="UP000282185">
    <property type="component" value="Unassembled WGS sequence"/>
</dbReference>
<dbReference type="CDD" id="cd05829">
    <property type="entry name" value="Sortase_F"/>
    <property type="match status" value="1"/>
</dbReference>
<proteinExistence type="predicted"/>
<dbReference type="Gene3D" id="2.40.260.10">
    <property type="entry name" value="Sortase"/>
    <property type="match status" value="1"/>
</dbReference>
<feature type="region of interest" description="Disordered" evidence="2">
    <location>
        <begin position="53"/>
        <end position="80"/>
    </location>
</feature>
<keyword evidence="1" id="KW-0378">Hydrolase</keyword>